<accession>A0AB38D0L2</accession>
<sequence length="96" mass="10863">MATAKNVDSVWEKLQTENAIPSLEFQGLKFLEPTQAQVNEWRSAPTIEAGERALFGDQYDAVHELFDPLPKHVWENFNTLYLKHFFGAPGDDGLKG</sequence>
<gene>
    <name evidence="1" type="ORF">SAMEA2070301_03091</name>
</gene>
<name>A0AB38D0L2_9MYCO</name>
<protein>
    <submittedName>
        <fullName evidence="1">Uncharacterized protein</fullName>
    </submittedName>
</protein>
<evidence type="ECO:0000313" key="1">
    <source>
        <dbReference type="EMBL" id="SIB16920.1"/>
    </source>
</evidence>
<proteinExistence type="predicted"/>
<organism evidence="1 2">
    <name type="scientific">Mycobacteroides abscessus subsp. abscessus</name>
    <dbReference type="NCBI Taxonomy" id="1185650"/>
    <lineage>
        <taxon>Bacteria</taxon>
        <taxon>Bacillati</taxon>
        <taxon>Actinomycetota</taxon>
        <taxon>Actinomycetes</taxon>
        <taxon>Mycobacteriales</taxon>
        <taxon>Mycobacteriaceae</taxon>
        <taxon>Mycobacteroides</taxon>
        <taxon>Mycobacteroides abscessus</taxon>
    </lineage>
</organism>
<dbReference type="RefSeq" id="WP_074292892.1">
    <property type="nucleotide sequence ID" value="NZ_FSFF01000001.1"/>
</dbReference>
<evidence type="ECO:0000313" key="2">
    <source>
        <dbReference type="Proteomes" id="UP000185210"/>
    </source>
</evidence>
<dbReference type="Proteomes" id="UP000185210">
    <property type="component" value="Unassembled WGS sequence"/>
</dbReference>
<comment type="caution">
    <text evidence="1">The sequence shown here is derived from an EMBL/GenBank/DDBJ whole genome shotgun (WGS) entry which is preliminary data.</text>
</comment>
<dbReference type="EMBL" id="FSHM01000004">
    <property type="protein sequence ID" value="SIB16920.1"/>
    <property type="molecule type" value="Genomic_DNA"/>
</dbReference>
<reference evidence="1 2" key="1">
    <citation type="submission" date="2016-11" db="EMBL/GenBank/DDBJ databases">
        <authorList>
            <consortium name="Pathogen Informatics"/>
        </authorList>
    </citation>
    <scope>NUCLEOTIDE SEQUENCE [LARGE SCALE GENOMIC DNA]</scope>
    <source>
        <strain evidence="1 2">104</strain>
    </source>
</reference>
<dbReference type="AlphaFoldDB" id="A0AB38D0L2"/>